<gene>
    <name evidence="14" type="ORF">CVLEPA_LOCUS23877</name>
</gene>
<evidence type="ECO:0000256" key="11">
    <source>
        <dbReference type="ARBA" id="ARBA00030414"/>
    </source>
</evidence>
<evidence type="ECO:0000256" key="7">
    <source>
        <dbReference type="ARBA" id="ARBA00022801"/>
    </source>
</evidence>
<dbReference type="InterPro" id="IPR029055">
    <property type="entry name" value="Ntn_hydrolases_N"/>
</dbReference>
<dbReference type="InterPro" id="IPR033844">
    <property type="entry name" value="ASRGL1_meta"/>
</dbReference>
<dbReference type="Gene3D" id="3.60.20.30">
    <property type="entry name" value="(Glycosyl)asparaginase"/>
    <property type="match status" value="1"/>
</dbReference>
<dbReference type="EC" id="3.5.1.1" evidence="4"/>
<dbReference type="EC" id="3.4.19.5" evidence="3"/>
<comment type="catalytic activity">
    <reaction evidence="13">
        <text>L-asparagine + H2O = L-aspartate + NH4(+)</text>
        <dbReference type="Rhea" id="RHEA:21016"/>
        <dbReference type="ChEBI" id="CHEBI:15377"/>
        <dbReference type="ChEBI" id="CHEBI:28938"/>
        <dbReference type="ChEBI" id="CHEBI:29991"/>
        <dbReference type="ChEBI" id="CHEBI:58048"/>
        <dbReference type="EC" id="3.5.1.1"/>
    </reaction>
</comment>
<dbReference type="CDD" id="cd04702">
    <property type="entry name" value="ASRGL1_like"/>
    <property type="match status" value="1"/>
</dbReference>
<comment type="similarity">
    <text evidence="2">Belongs to the Ntn-hydrolase family.</text>
</comment>
<evidence type="ECO:0000256" key="8">
    <source>
        <dbReference type="ARBA" id="ARBA00022813"/>
    </source>
</evidence>
<evidence type="ECO:0000256" key="3">
    <source>
        <dbReference type="ARBA" id="ARBA00012879"/>
    </source>
</evidence>
<evidence type="ECO:0000313" key="14">
    <source>
        <dbReference type="EMBL" id="CAK8691305.1"/>
    </source>
</evidence>
<comment type="caution">
    <text evidence="14">The sequence shown here is derived from an EMBL/GenBank/DDBJ whole genome shotgun (WGS) entry which is preliminary data.</text>
</comment>
<accession>A0ABP0GMC5</accession>
<evidence type="ECO:0000256" key="2">
    <source>
        <dbReference type="ARBA" id="ARBA00010872"/>
    </source>
</evidence>
<keyword evidence="6" id="KW-0645">Protease</keyword>
<organism evidence="14 15">
    <name type="scientific">Clavelina lepadiformis</name>
    <name type="common">Light-bulb sea squirt</name>
    <name type="synonym">Ascidia lepadiformis</name>
    <dbReference type="NCBI Taxonomy" id="159417"/>
    <lineage>
        <taxon>Eukaryota</taxon>
        <taxon>Metazoa</taxon>
        <taxon>Chordata</taxon>
        <taxon>Tunicata</taxon>
        <taxon>Ascidiacea</taxon>
        <taxon>Aplousobranchia</taxon>
        <taxon>Clavelinidae</taxon>
        <taxon>Clavelina</taxon>
    </lineage>
</organism>
<dbReference type="Proteomes" id="UP001642483">
    <property type="component" value="Unassembled WGS sequence"/>
</dbReference>
<evidence type="ECO:0000256" key="10">
    <source>
        <dbReference type="ARBA" id="ARBA00029780"/>
    </source>
</evidence>
<evidence type="ECO:0000256" key="4">
    <source>
        <dbReference type="ARBA" id="ARBA00012920"/>
    </source>
</evidence>
<evidence type="ECO:0000256" key="9">
    <source>
        <dbReference type="ARBA" id="ARBA00029701"/>
    </source>
</evidence>
<evidence type="ECO:0000256" key="13">
    <source>
        <dbReference type="ARBA" id="ARBA00049366"/>
    </source>
</evidence>
<dbReference type="InterPro" id="IPR000246">
    <property type="entry name" value="Peptidase_T2"/>
</dbReference>
<evidence type="ECO:0000256" key="12">
    <source>
        <dbReference type="ARBA" id="ARBA00030667"/>
    </source>
</evidence>
<comment type="catalytic activity">
    <reaction evidence="1">
        <text>Cleavage of a beta-linked Asp residue from the N-terminus of a polypeptide.</text>
        <dbReference type="EC" id="3.4.19.5"/>
    </reaction>
</comment>
<evidence type="ECO:0000256" key="5">
    <source>
        <dbReference type="ARBA" id="ARBA00022280"/>
    </source>
</evidence>
<sequence length="333" mass="35463">MITNGNSSSNDPDFICDPVIVVHGGAWKIPSDIHEHSALGVRDAAVTGHRVLKNGGSCIDAVVKAVEALEDNPYFDAGHGSVLNEAGEVEMHALVMRGDTCDMGGCLCVKHVKNPVKAARLILDESHHCLLSGEAALTLARQHGLEERPLEYFITDESRKEMKDYKNYSASIHELFDSQDGHDTVGAVALDCHGNLACATSTGGINAQKVGRISDSPIGGSGGFADNNSIAVSTTGHGESIMKVNLARMISMYVEHGMSPQQATMKSLNHMKARVGGSGGAISVDGSGRVGVHFTTQNMSWARVGGKFQNETTYSNDCVQFGTDCTNFRTEKI</sequence>
<dbReference type="SUPFAM" id="SSF56235">
    <property type="entry name" value="N-terminal nucleophile aminohydrolases (Ntn hydrolases)"/>
    <property type="match status" value="1"/>
</dbReference>
<dbReference type="EMBL" id="CAWYQH010000119">
    <property type="protein sequence ID" value="CAK8691305.1"/>
    <property type="molecule type" value="Genomic_DNA"/>
</dbReference>
<proteinExistence type="inferred from homology"/>
<dbReference type="PANTHER" id="PTHR10188:SF41">
    <property type="entry name" value="ISOASPARTYL PEPTIDASE_L-ASPARAGINASE"/>
    <property type="match status" value="1"/>
</dbReference>
<protein>
    <recommendedName>
        <fullName evidence="5">Isoaspartyl peptidase/L-asparaginase</fullName>
        <ecNumber evidence="3">3.4.19.5</ecNumber>
        <ecNumber evidence="4">3.5.1.1</ecNumber>
    </recommendedName>
    <alternativeName>
        <fullName evidence="9">Asparaginase-like protein 1</fullName>
    </alternativeName>
    <alternativeName>
        <fullName evidence="12">Beta-aspartyl-peptidase</fullName>
    </alternativeName>
    <alternativeName>
        <fullName evidence="10">Isoaspartyl dipeptidase</fullName>
    </alternativeName>
    <alternativeName>
        <fullName evidence="11">L-asparagine amidohydrolase</fullName>
    </alternativeName>
</protein>
<keyword evidence="8" id="KW-0068">Autocatalytic cleavage</keyword>
<name>A0ABP0GMC5_CLALP</name>
<keyword evidence="7" id="KW-0378">Hydrolase</keyword>
<reference evidence="14 15" key="1">
    <citation type="submission" date="2024-02" db="EMBL/GenBank/DDBJ databases">
        <authorList>
            <person name="Daric V."/>
            <person name="Darras S."/>
        </authorList>
    </citation>
    <scope>NUCLEOTIDE SEQUENCE [LARGE SCALE GENOMIC DNA]</scope>
</reference>
<evidence type="ECO:0000256" key="1">
    <source>
        <dbReference type="ARBA" id="ARBA00000306"/>
    </source>
</evidence>
<dbReference type="PANTHER" id="PTHR10188">
    <property type="entry name" value="L-ASPARAGINASE"/>
    <property type="match status" value="1"/>
</dbReference>
<evidence type="ECO:0000256" key="6">
    <source>
        <dbReference type="ARBA" id="ARBA00022670"/>
    </source>
</evidence>
<keyword evidence="15" id="KW-1185">Reference proteome</keyword>
<dbReference type="Pfam" id="PF01112">
    <property type="entry name" value="Asparaginase_2"/>
    <property type="match status" value="1"/>
</dbReference>
<evidence type="ECO:0000313" key="15">
    <source>
        <dbReference type="Proteomes" id="UP001642483"/>
    </source>
</evidence>